<dbReference type="SUPFAM" id="SSF52172">
    <property type="entry name" value="CheY-like"/>
    <property type="match status" value="1"/>
</dbReference>
<dbReference type="GO" id="GO:0032993">
    <property type="term" value="C:protein-DNA complex"/>
    <property type="evidence" value="ECO:0007669"/>
    <property type="project" value="TreeGrafter"/>
</dbReference>
<evidence type="ECO:0000313" key="11">
    <source>
        <dbReference type="Proteomes" id="UP000569732"/>
    </source>
</evidence>
<dbReference type="InterPro" id="IPR001867">
    <property type="entry name" value="OmpR/PhoB-type_DNA-bd"/>
</dbReference>
<dbReference type="InterPro" id="IPR039420">
    <property type="entry name" value="WalR-like"/>
</dbReference>
<evidence type="ECO:0000259" key="8">
    <source>
        <dbReference type="PROSITE" id="PS50110"/>
    </source>
</evidence>
<dbReference type="InterPro" id="IPR016032">
    <property type="entry name" value="Sig_transdc_resp-reg_C-effctor"/>
</dbReference>
<feature type="modified residue" description="4-aspartylphosphate" evidence="6">
    <location>
        <position position="53"/>
    </location>
</feature>
<dbReference type="AlphaFoldDB" id="A0A853ICL8"/>
<evidence type="ECO:0000256" key="7">
    <source>
        <dbReference type="PROSITE-ProRule" id="PRU01091"/>
    </source>
</evidence>
<dbReference type="Proteomes" id="UP000569732">
    <property type="component" value="Unassembled WGS sequence"/>
</dbReference>
<dbReference type="EMBL" id="JACCKB010000023">
    <property type="protein sequence ID" value="NYZ67267.1"/>
    <property type="molecule type" value="Genomic_DNA"/>
</dbReference>
<keyword evidence="3" id="KW-0805">Transcription regulation</keyword>
<dbReference type="PANTHER" id="PTHR48111:SF22">
    <property type="entry name" value="REGULATOR OF RPOS"/>
    <property type="match status" value="1"/>
</dbReference>
<keyword evidence="4 7" id="KW-0238">DNA-binding</keyword>
<keyword evidence="2" id="KW-0902">Two-component regulatory system</keyword>
<feature type="DNA-binding region" description="OmpR/PhoB-type" evidence="7">
    <location>
        <begin position="125"/>
        <end position="224"/>
    </location>
</feature>
<reference evidence="10 11" key="1">
    <citation type="submission" date="2020-07" db="EMBL/GenBank/DDBJ databases">
        <title>Endozoicomonas sp. nov., isolated from sediment.</title>
        <authorList>
            <person name="Gu T."/>
        </authorList>
    </citation>
    <scope>NUCLEOTIDE SEQUENCE [LARGE SCALE GENOMIC DNA]</scope>
    <source>
        <strain evidence="10 11">SM1973</strain>
    </source>
</reference>
<name>A0A853ICL8_9GAMM</name>
<organism evidence="10 11">
    <name type="scientific">Spartinivicinus marinus</name>
    <dbReference type="NCBI Taxonomy" id="2994442"/>
    <lineage>
        <taxon>Bacteria</taxon>
        <taxon>Pseudomonadati</taxon>
        <taxon>Pseudomonadota</taxon>
        <taxon>Gammaproteobacteria</taxon>
        <taxon>Oceanospirillales</taxon>
        <taxon>Zooshikellaceae</taxon>
        <taxon>Spartinivicinus</taxon>
    </lineage>
</organism>
<accession>A0A853ICL8</accession>
<proteinExistence type="predicted"/>
<dbReference type="Gene3D" id="1.10.10.10">
    <property type="entry name" value="Winged helix-like DNA-binding domain superfamily/Winged helix DNA-binding domain"/>
    <property type="match status" value="1"/>
</dbReference>
<dbReference type="GO" id="GO:0005829">
    <property type="term" value="C:cytosol"/>
    <property type="evidence" value="ECO:0007669"/>
    <property type="project" value="TreeGrafter"/>
</dbReference>
<dbReference type="InterPro" id="IPR001789">
    <property type="entry name" value="Sig_transdc_resp-reg_receiver"/>
</dbReference>
<dbReference type="PANTHER" id="PTHR48111">
    <property type="entry name" value="REGULATOR OF RPOS"/>
    <property type="match status" value="1"/>
</dbReference>
<dbReference type="RefSeq" id="WP_180569290.1">
    <property type="nucleotide sequence ID" value="NZ_JACCKB010000023.1"/>
</dbReference>
<comment type="caution">
    <text evidence="10">The sequence shown here is derived from an EMBL/GenBank/DDBJ whole genome shotgun (WGS) entry which is preliminary data.</text>
</comment>
<evidence type="ECO:0000256" key="6">
    <source>
        <dbReference type="PROSITE-ProRule" id="PRU00169"/>
    </source>
</evidence>
<dbReference type="GO" id="GO:0000976">
    <property type="term" value="F:transcription cis-regulatory region binding"/>
    <property type="evidence" value="ECO:0007669"/>
    <property type="project" value="TreeGrafter"/>
</dbReference>
<dbReference type="GO" id="GO:0000156">
    <property type="term" value="F:phosphorelay response regulator activity"/>
    <property type="evidence" value="ECO:0007669"/>
    <property type="project" value="TreeGrafter"/>
</dbReference>
<feature type="domain" description="OmpR/PhoB-type" evidence="9">
    <location>
        <begin position="125"/>
        <end position="224"/>
    </location>
</feature>
<evidence type="ECO:0000256" key="4">
    <source>
        <dbReference type="ARBA" id="ARBA00023125"/>
    </source>
</evidence>
<dbReference type="Gene3D" id="6.10.250.690">
    <property type="match status" value="1"/>
</dbReference>
<protein>
    <submittedName>
        <fullName evidence="10">Response regulator transcription factor</fullName>
    </submittedName>
</protein>
<dbReference type="InterPro" id="IPR011006">
    <property type="entry name" value="CheY-like_superfamily"/>
</dbReference>
<dbReference type="SUPFAM" id="SSF46894">
    <property type="entry name" value="C-terminal effector domain of the bipartite response regulators"/>
    <property type="match status" value="1"/>
</dbReference>
<dbReference type="PROSITE" id="PS51755">
    <property type="entry name" value="OMPR_PHOB"/>
    <property type="match status" value="1"/>
</dbReference>
<keyword evidence="5" id="KW-0804">Transcription</keyword>
<evidence type="ECO:0000256" key="3">
    <source>
        <dbReference type="ARBA" id="ARBA00023015"/>
    </source>
</evidence>
<evidence type="ECO:0000256" key="2">
    <source>
        <dbReference type="ARBA" id="ARBA00023012"/>
    </source>
</evidence>
<sequence length="231" mass="26282">MQKYSVLIVEDNQELAASMGEYLSLEGFECDYDATGRLAYNLLEDNYEVIVLDLNLPYRDGLTICSKLRANNINTPILMLTARETLDNKLEGFAVGADDYLIKPFDMPELVARLKVLTQRHKRLNNIITVGDLTVDLSLHIVKRGNITIKLTPFCWKILEYLVKNSPRIISRQELEDYLWGNDSCCPAPNSLKVHIHKLRSAIDKPFTKPLIHTISGIGITIREHNEKADN</sequence>
<evidence type="ECO:0000256" key="5">
    <source>
        <dbReference type="ARBA" id="ARBA00023163"/>
    </source>
</evidence>
<feature type="domain" description="Response regulatory" evidence="8">
    <location>
        <begin position="5"/>
        <end position="118"/>
    </location>
</feature>
<evidence type="ECO:0000259" key="9">
    <source>
        <dbReference type="PROSITE" id="PS51755"/>
    </source>
</evidence>
<dbReference type="Pfam" id="PF00072">
    <property type="entry name" value="Response_reg"/>
    <property type="match status" value="1"/>
</dbReference>
<evidence type="ECO:0000313" key="10">
    <source>
        <dbReference type="EMBL" id="NYZ67267.1"/>
    </source>
</evidence>
<evidence type="ECO:0000256" key="1">
    <source>
        <dbReference type="ARBA" id="ARBA00022553"/>
    </source>
</evidence>
<keyword evidence="11" id="KW-1185">Reference proteome</keyword>
<dbReference type="Pfam" id="PF00486">
    <property type="entry name" value="Trans_reg_C"/>
    <property type="match status" value="1"/>
</dbReference>
<keyword evidence="1 6" id="KW-0597">Phosphoprotein</keyword>
<dbReference type="InterPro" id="IPR036388">
    <property type="entry name" value="WH-like_DNA-bd_sf"/>
</dbReference>
<dbReference type="Gene3D" id="3.40.50.2300">
    <property type="match status" value="1"/>
</dbReference>
<dbReference type="GO" id="GO:0006355">
    <property type="term" value="P:regulation of DNA-templated transcription"/>
    <property type="evidence" value="ECO:0007669"/>
    <property type="project" value="InterPro"/>
</dbReference>
<dbReference type="SMART" id="SM00862">
    <property type="entry name" value="Trans_reg_C"/>
    <property type="match status" value="1"/>
</dbReference>
<dbReference type="PROSITE" id="PS50110">
    <property type="entry name" value="RESPONSE_REGULATORY"/>
    <property type="match status" value="1"/>
</dbReference>
<gene>
    <name evidence="10" type="ORF">H0A36_14710</name>
</gene>
<dbReference type="CDD" id="cd00383">
    <property type="entry name" value="trans_reg_C"/>
    <property type="match status" value="1"/>
</dbReference>
<dbReference type="SMART" id="SM00448">
    <property type="entry name" value="REC"/>
    <property type="match status" value="1"/>
</dbReference>